<dbReference type="InterPro" id="IPR036388">
    <property type="entry name" value="WH-like_DNA-bd_sf"/>
</dbReference>
<gene>
    <name evidence="1" type="ORF">A2637_00260</name>
</gene>
<evidence type="ECO:0000313" key="1">
    <source>
        <dbReference type="EMBL" id="OGI44763.1"/>
    </source>
</evidence>
<protein>
    <recommendedName>
        <fullName evidence="3">Helix-turn-helix type 11 domain-containing protein</fullName>
    </recommendedName>
</protein>
<reference evidence="1 2" key="1">
    <citation type="journal article" date="2016" name="Nat. Commun.">
        <title>Thousands of microbial genomes shed light on interconnected biogeochemical processes in an aquifer system.</title>
        <authorList>
            <person name="Anantharaman K."/>
            <person name="Brown C.T."/>
            <person name="Hug L.A."/>
            <person name="Sharon I."/>
            <person name="Castelle C.J."/>
            <person name="Probst A.J."/>
            <person name="Thomas B.C."/>
            <person name="Singh A."/>
            <person name="Wilkins M.J."/>
            <person name="Karaoz U."/>
            <person name="Brodie E.L."/>
            <person name="Williams K.H."/>
            <person name="Hubbard S.S."/>
            <person name="Banfield J.F."/>
        </authorList>
    </citation>
    <scope>NUCLEOTIDE SEQUENCE [LARGE SCALE GENOMIC DNA]</scope>
</reference>
<dbReference type="EMBL" id="MFSY01000112">
    <property type="protein sequence ID" value="OGI44763.1"/>
    <property type="molecule type" value="Genomic_DNA"/>
</dbReference>
<organism evidence="1 2">
    <name type="scientific">Candidatus Muproteobacteria bacterium RIFCSPHIGHO2_01_FULL_65_16</name>
    <dbReference type="NCBI Taxonomy" id="1817764"/>
    <lineage>
        <taxon>Bacteria</taxon>
        <taxon>Pseudomonadati</taxon>
        <taxon>Pseudomonadota</taxon>
        <taxon>Candidatus Muproteobacteria</taxon>
    </lineage>
</organism>
<comment type="caution">
    <text evidence="1">The sequence shown here is derived from an EMBL/GenBank/DDBJ whole genome shotgun (WGS) entry which is preliminary data.</text>
</comment>
<proteinExistence type="predicted"/>
<evidence type="ECO:0000313" key="2">
    <source>
        <dbReference type="Proteomes" id="UP000179360"/>
    </source>
</evidence>
<evidence type="ECO:0008006" key="3">
    <source>
        <dbReference type="Google" id="ProtNLM"/>
    </source>
</evidence>
<dbReference type="AlphaFoldDB" id="A0A1F6TI09"/>
<dbReference type="STRING" id="1817764.A2637_00260"/>
<dbReference type="Gene3D" id="1.10.10.10">
    <property type="entry name" value="Winged helix-like DNA-binding domain superfamily/Winged helix DNA-binding domain"/>
    <property type="match status" value="1"/>
</dbReference>
<name>A0A1F6TI09_9PROT</name>
<dbReference type="Proteomes" id="UP000179360">
    <property type="component" value="Unassembled WGS sequence"/>
</dbReference>
<accession>A0A1F6TI09</accession>
<sequence>MRQSPRGAKTDSGEFTLSQLERACPGVSRDMVRRVLRELKKAKKIECIGRGPGALWRKRGNTSKRG</sequence>